<protein>
    <submittedName>
        <fullName evidence="2">Uncharacterized protein</fullName>
    </submittedName>
</protein>
<evidence type="ECO:0000256" key="1">
    <source>
        <dbReference type="SAM" id="MobiDB-lite"/>
    </source>
</evidence>
<name>A0A8X6GNF9_TRICU</name>
<keyword evidence="3" id="KW-1185">Reference proteome</keyword>
<feature type="region of interest" description="Disordered" evidence="1">
    <location>
        <begin position="60"/>
        <end position="79"/>
    </location>
</feature>
<comment type="caution">
    <text evidence="2">The sequence shown here is derived from an EMBL/GenBank/DDBJ whole genome shotgun (WGS) entry which is preliminary data.</text>
</comment>
<evidence type="ECO:0000313" key="2">
    <source>
        <dbReference type="EMBL" id="GFR08146.1"/>
    </source>
</evidence>
<reference evidence="2" key="1">
    <citation type="submission" date="2020-07" db="EMBL/GenBank/DDBJ databases">
        <title>Multicomponent nature underlies the extraordinary mechanical properties of spider dragline silk.</title>
        <authorList>
            <person name="Kono N."/>
            <person name="Nakamura H."/>
            <person name="Mori M."/>
            <person name="Yoshida Y."/>
            <person name="Ohtoshi R."/>
            <person name="Malay A.D."/>
            <person name="Moran D.A.P."/>
            <person name="Tomita M."/>
            <person name="Numata K."/>
            <person name="Arakawa K."/>
        </authorList>
    </citation>
    <scope>NUCLEOTIDE SEQUENCE</scope>
</reference>
<dbReference type="Proteomes" id="UP000887116">
    <property type="component" value="Unassembled WGS sequence"/>
</dbReference>
<evidence type="ECO:0000313" key="3">
    <source>
        <dbReference type="Proteomes" id="UP000887116"/>
    </source>
</evidence>
<proteinExistence type="predicted"/>
<gene>
    <name evidence="2" type="ORF">TNCT_297451</name>
</gene>
<feature type="compositionally biased region" description="Basic and acidic residues" evidence="1">
    <location>
        <begin position="63"/>
        <end position="78"/>
    </location>
</feature>
<sequence>MEGIKVFLLIHATTDYERSEIERLIFVAFIQRPSFTITGRQSNQLHTPSLLEEEGFFHVSQPTKDEQKHYRRGSERPNRLKHCNCRSEDGQFESRHEHFMLTKSCSMLE</sequence>
<dbReference type="EMBL" id="BMAO01036125">
    <property type="protein sequence ID" value="GFR08146.1"/>
    <property type="molecule type" value="Genomic_DNA"/>
</dbReference>
<accession>A0A8X6GNF9</accession>
<dbReference type="AlphaFoldDB" id="A0A8X6GNF9"/>
<organism evidence="2 3">
    <name type="scientific">Trichonephila clavata</name>
    <name type="common">Joro spider</name>
    <name type="synonym">Nephila clavata</name>
    <dbReference type="NCBI Taxonomy" id="2740835"/>
    <lineage>
        <taxon>Eukaryota</taxon>
        <taxon>Metazoa</taxon>
        <taxon>Ecdysozoa</taxon>
        <taxon>Arthropoda</taxon>
        <taxon>Chelicerata</taxon>
        <taxon>Arachnida</taxon>
        <taxon>Araneae</taxon>
        <taxon>Araneomorphae</taxon>
        <taxon>Entelegynae</taxon>
        <taxon>Araneoidea</taxon>
        <taxon>Nephilidae</taxon>
        <taxon>Trichonephila</taxon>
    </lineage>
</organism>